<feature type="region of interest" description="Disordered" evidence="3">
    <location>
        <begin position="340"/>
        <end position="366"/>
    </location>
</feature>
<dbReference type="SMART" id="SM00028">
    <property type="entry name" value="TPR"/>
    <property type="match status" value="3"/>
</dbReference>
<dbReference type="EMBL" id="JAFCMP010000542">
    <property type="protein sequence ID" value="KAG5176026.1"/>
    <property type="molecule type" value="Genomic_DNA"/>
</dbReference>
<evidence type="ECO:0000313" key="5">
    <source>
        <dbReference type="Proteomes" id="UP000664859"/>
    </source>
</evidence>
<protein>
    <submittedName>
        <fullName evidence="4">Uncharacterized protein</fullName>
    </submittedName>
</protein>
<comment type="caution">
    <text evidence="4">The sequence shown here is derived from an EMBL/GenBank/DDBJ whole genome shotgun (WGS) entry which is preliminary data.</text>
</comment>
<feature type="compositionally biased region" description="Low complexity" evidence="3">
    <location>
        <begin position="248"/>
        <end position="258"/>
    </location>
</feature>
<organism evidence="4 5">
    <name type="scientific">Tribonema minus</name>
    <dbReference type="NCBI Taxonomy" id="303371"/>
    <lineage>
        <taxon>Eukaryota</taxon>
        <taxon>Sar</taxon>
        <taxon>Stramenopiles</taxon>
        <taxon>Ochrophyta</taxon>
        <taxon>PX clade</taxon>
        <taxon>Xanthophyceae</taxon>
        <taxon>Tribonematales</taxon>
        <taxon>Tribonemataceae</taxon>
        <taxon>Tribonema</taxon>
    </lineage>
</organism>
<feature type="compositionally biased region" description="Polar residues" evidence="3">
    <location>
        <begin position="224"/>
        <end position="247"/>
    </location>
</feature>
<dbReference type="Gene3D" id="1.25.40.10">
    <property type="entry name" value="Tetratricopeptide repeat domain"/>
    <property type="match status" value="3"/>
</dbReference>
<dbReference type="GO" id="GO:0031514">
    <property type="term" value="C:motile cilium"/>
    <property type="evidence" value="ECO:0007669"/>
    <property type="project" value="TreeGrafter"/>
</dbReference>
<proteinExistence type="predicted"/>
<gene>
    <name evidence="4" type="ORF">JKP88DRAFT_351274</name>
</gene>
<sequence>MASASSHLSIAVHGIRFEHTDAVSPAAVAGSSITLKCAVEGIAASELFSQLAPAEITVTLEEDAGEAGLLQGAVHHSVHTTPFEPSEETLGRIAAATYTIQAWLAQELLGAAHVQLSDVLAGETEAHIEVPLLLHGSNDPTGFLKVVLSCDEATADYCIGSSRLTLRELRIAGLPAAWRLAHGELQGLEGDAWQAKVQDLLAQPANQTFTYTLDWTAAGPAFDNNHNTTATSAADPQQPDAASTGSSAQPQLQLQQPPALPGALARFHTASGALQCRGGSSSSSSGSSGSGSGDWTIAFDAPPGALFLHRSSVHALRAAALAGARLCATVVRARAVPLVDPKAKKPPPPAKGKGAEPAPPPEAPWTLRTYLPLAPLAERPDLLNAELRGALEYGGGDSQSDSESDAARAALLSESGTALRLGARLSRALVTLPPVMAVTPGETVLRVAPPRELRRPKPPVDVEQDWQDEIDAFVRAVLVEYTKLFGAAAAAGGAGGGGGGAEVSAEDRRRQLFYALSAGGMYHRFKEALKPRIQRVVRKRLSTAAAPLSTPTPPPDQLACALYSDLVQRANAVLLLRLRDIEAGLLPQYLSTDATAAVAQRARALGLLAEDAEASEQWERAVLRHQDRIDAIETAIAALPPTPTTPSTDNTPASADLDEARALLTQAWLDMAACCSRRGDLDAAAQALTETLRCAPGGAAHPLNLNYVQFYAAVALEMGRVDSAEAVLEDALATCLPPPSEWGDGYDTDAYAERCPADMCALLSIVRDRQHQPCAARAALRRAVAAALRQSGGGSAQQQQQQQQERPRRTAVALLLGLCEYLLQRGLRRGAAAALAAARAAEGTAAAKAAERGLPPAAGTAQRATLLRLDSALRAAAAANDVAAAAAAVESAQLAAELEPRSAAAWGALAAALRAARYPVEEAEALAAALACCSSAQERGPLAQHARLGALNLALGRPAESKAAWLGGAREWHVPSVWLGAGVAAMELEQWEEAEAALQQANRLDNADPAVWGTLALLLLAQGDARAAEAERALDQALRLGLADAALLRKLGNAFVSVDRLARAEDMLRRALSRETAAGSSGAGAHVRRRLADVLSAQNCVAAAVGEYREVLLSTDAPAAERQEALSRCAPLLKALGREAELREWRAAAAAV</sequence>
<dbReference type="GO" id="GO:0060271">
    <property type="term" value="P:cilium assembly"/>
    <property type="evidence" value="ECO:0007669"/>
    <property type="project" value="TreeGrafter"/>
</dbReference>
<keyword evidence="2" id="KW-0802">TPR repeat</keyword>
<evidence type="ECO:0000256" key="1">
    <source>
        <dbReference type="ARBA" id="ARBA00022737"/>
    </source>
</evidence>
<dbReference type="InterPro" id="IPR019734">
    <property type="entry name" value="TPR_rpt"/>
</dbReference>
<dbReference type="PANTHER" id="PTHR44314">
    <property type="entry name" value="CILIA- AND FLAGELLA-ASSOCIATED PROTEIN 70"/>
    <property type="match status" value="1"/>
</dbReference>
<keyword evidence="1" id="KW-0677">Repeat</keyword>
<accession>A0A835YIA9</accession>
<dbReference type="PANTHER" id="PTHR44314:SF1">
    <property type="entry name" value="CILIA- AND FLAGELLA-ASSOCIATED PROTEIN 70"/>
    <property type="match status" value="1"/>
</dbReference>
<keyword evidence="5" id="KW-1185">Reference proteome</keyword>
<dbReference type="OrthoDB" id="10262375at2759"/>
<dbReference type="GO" id="GO:0070062">
    <property type="term" value="C:extracellular exosome"/>
    <property type="evidence" value="ECO:0007669"/>
    <property type="project" value="TreeGrafter"/>
</dbReference>
<dbReference type="Proteomes" id="UP000664859">
    <property type="component" value="Unassembled WGS sequence"/>
</dbReference>
<evidence type="ECO:0000256" key="3">
    <source>
        <dbReference type="SAM" id="MobiDB-lite"/>
    </source>
</evidence>
<evidence type="ECO:0000256" key="2">
    <source>
        <dbReference type="ARBA" id="ARBA00022803"/>
    </source>
</evidence>
<reference evidence="4" key="1">
    <citation type="submission" date="2021-02" db="EMBL/GenBank/DDBJ databases">
        <title>First Annotated Genome of the Yellow-green Alga Tribonema minus.</title>
        <authorList>
            <person name="Mahan K.M."/>
        </authorList>
    </citation>
    <scope>NUCLEOTIDE SEQUENCE</scope>
    <source>
        <strain evidence="4">UTEX B ZZ1240</strain>
    </source>
</reference>
<feature type="region of interest" description="Disordered" evidence="3">
    <location>
        <begin position="222"/>
        <end position="258"/>
    </location>
</feature>
<dbReference type="AlphaFoldDB" id="A0A835YIA9"/>
<dbReference type="SUPFAM" id="SSF48452">
    <property type="entry name" value="TPR-like"/>
    <property type="match status" value="2"/>
</dbReference>
<dbReference type="InterPro" id="IPR011990">
    <property type="entry name" value="TPR-like_helical_dom_sf"/>
</dbReference>
<name>A0A835YIA9_9STRA</name>
<evidence type="ECO:0000313" key="4">
    <source>
        <dbReference type="EMBL" id="KAG5176026.1"/>
    </source>
</evidence>
<dbReference type="InterPro" id="IPR052628">
    <property type="entry name" value="CFAP70"/>
</dbReference>
<dbReference type="GO" id="GO:0003341">
    <property type="term" value="P:cilium movement"/>
    <property type="evidence" value="ECO:0007669"/>
    <property type="project" value="TreeGrafter"/>
</dbReference>